<gene>
    <name evidence="3" type="ORF">C2E20_1853</name>
</gene>
<accession>A0A2P6VLP8</accession>
<dbReference type="EMBL" id="LHPF02000003">
    <property type="protein sequence ID" value="PSC75004.1"/>
    <property type="molecule type" value="Genomic_DNA"/>
</dbReference>
<keyword evidence="4" id="KW-1185">Reference proteome</keyword>
<evidence type="ECO:0000313" key="3">
    <source>
        <dbReference type="EMBL" id="PSC75004.1"/>
    </source>
</evidence>
<keyword evidence="1" id="KW-0175">Coiled coil</keyword>
<protein>
    <submittedName>
        <fullName evidence="3">Dynactin subunit 4 isoform X1</fullName>
    </submittedName>
</protein>
<dbReference type="OrthoDB" id="10673063at2759"/>
<dbReference type="AlphaFoldDB" id="A0A2P6VLP8"/>
<dbReference type="Proteomes" id="UP000239649">
    <property type="component" value="Unassembled WGS sequence"/>
</dbReference>
<feature type="region of interest" description="Disordered" evidence="2">
    <location>
        <begin position="733"/>
        <end position="796"/>
    </location>
</feature>
<comment type="caution">
    <text evidence="3">The sequence shown here is derived from an EMBL/GenBank/DDBJ whole genome shotgun (WGS) entry which is preliminary data.</text>
</comment>
<feature type="compositionally biased region" description="Basic residues" evidence="2">
    <location>
        <begin position="747"/>
        <end position="761"/>
    </location>
</feature>
<proteinExistence type="predicted"/>
<feature type="coiled-coil region" evidence="1">
    <location>
        <begin position="303"/>
        <end position="353"/>
    </location>
</feature>
<evidence type="ECO:0000313" key="4">
    <source>
        <dbReference type="Proteomes" id="UP000239649"/>
    </source>
</evidence>
<feature type="compositionally biased region" description="Acidic residues" evidence="2">
    <location>
        <begin position="733"/>
        <end position="742"/>
    </location>
</feature>
<sequence>MLASAAGGFRQEVPGGRGPPVGVQLLPGAPAPAFRLCVRSAVWLLGTSKSYLYDKSAHTNLSRVQEWEAGRMRGVSIVPCNICRRGGGCQLADGEFRVVDLLQADGICACCDGTALRLGGARCSAKLQRLLRDDRGGLLQQAHDDYHTSHHGYLERGGRRLTQARRLRAVATLLERGLCREAVRKVLNSQAAEQRRHGNAGRCNAKRILDQQREQMVRFVLERVRADPEGKLLQIIDRLICSKRGMYRAAAEHFSRDPAAVTFCRQTFRTVLASHPLTAGFKLVARRKDHNCCPICLDFECRLDLHEMQLKVAKRRAAVEREEDSRQAFAEQAAELQASVDALNDQYNEHEAEVAQGRLFAKTLESVAAEQRLRLSPEERNSSQFYASVPASTLDHQDKMSMLDLPSMWRDPAAKKTGLNKFVTEQHGVADVTGCRGFEYFISKGQNHGGESNIGISIHALHSLTTLNGERTKVLLLDRASDQHSTYWMRYAQLLVDTGLVERSVVAMLPTYHAKHHADRVHGCLRSALGCSNIMNIDGLSRLADSIPNMHGTIANPAQFADFKAYLESNYKGPGREKLLVKSFFLFVASRELDGKLLMKRTPTDQTWYKETLQDDGYNCGIWAAWFACSFMRWLSRMQVEEAAGATAGGPQPARDFATYFRQHAQQAQHEQRQRALARRRPFIAEQRMLYAQLFAQAVAEDSPILEWVQQSNGMGVAAQPGLALRHVGSTDEVDLTGDSEDEQPKKKCGRPPKAPGRRPAKPTPAPTLKRQQPEQPAASPPLPHHMTRRGAAAPL</sequence>
<name>A0A2P6VLP8_9CHLO</name>
<evidence type="ECO:0000256" key="2">
    <source>
        <dbReference type="SAM" id="MobiDB-lite"/>
    </source>
</evidence>
<organism evidence="3 4">
    <name type="scientific">Micractinium conductrix</name>
    <dbReference type="NCBI Taxonomy" id="554055"/>
    <lineage>
        <taxon>Eukaryota</taxon>
        <taxon>Viridiplantae</taxon>
        <taxon>Chlorophyta</taxon>
        <taxon>core chlorophytes</taxon>
        <taxon>Trebouxiophyceae</taxon>
        <taxon>Chlorellales</taxon>
        <taxon>Chlorellaceae</taxon>
        <taxon>Chlorella clade</taxon>
        <taxon>Micractinium</taxon>
    </lineage>
</organism>
<reference evidence="3 4" key="1">
    <citation type="journal article" date="2018" name="Plant J.">
        <title>Genome sequences of Chlorella sorokiniana UTEX 1602 and Micractinium conductrix SAG 241.80: implications to maltose excretion by a green alga.</title>
        <authorList>
            <person name="Arriola M.B."/>
            <person name="Velmurugan N."/>
            <person name="Zhang Y."/>
            <person name="Plunkett M.H."/>
            <person name="Hondzo H."/>
            <person name="Barney B.M."/>
        </authorList>
    </citation>
    <scope>NUCLEOTIDE SEQUENCE [LARGE SCALE GENOMIC DNA]</scope>
    <source>
        <strain evidence="3 4">SAG 241.80</strain>
    </source>
</reference>
<evidence type="ECO:0000256" key="1">
    <source>
        <dbReference type="SAM" id="Coils"/>
    </source>
</evidence>